<dbReference type="AlphaFoldDB" id="E0VQ26"/>
<evidence type="ECO:0000313" key="1">
    <source>
        <dbReference type="EMBL" id="EEB15482.1"/>
    </source>
</evidence>
<dbReference type="OrthoDB" id="10251727at2759"/>
<reference evidence="1" key="2">
    <citation type="submission" date="2007-04" db="EMBL/GenBank/DDBJ databases">
        <title>The genome of the human body louse.</title>
        <authorList>
            <consortium name="The Human Body Louse Genome Consortium"/>
            <person name="Kirkness E."/>
            <person name="Walenz B."/>
            <person name="Hass B."/>
            <person name="Bruggner R."/>
            <person name="Strausberg R."/>
        </authorList>
    </citation>
    <scope>NUCLEOTIDE SEQUENCE</scope>
    <source>
        <strain evidence="1">USDA</strain>
    </source>
</reference>
<dbReference type="KEGG" id="phu:Phum_PHUM370680"/>
<dbReference type="InterPro" id="IPR028364">
    <property type="entry name" value="Ribosomal_uL1/biogenesis"/>
</dbReference>
<dbReference type="RefSeq" id="XP_002428220.1">
    <property type="nucleotide sequence ID" value="XM_002428175.1"/>
</dbReference>
<dbReference type="CTD" id="8233600"/>
<protein>
    <submittedName>
        <fullName evidence="1 2">Uncharacterized protein</fullName>
    </submittedName>
</protein>
<accession>E0VQ26</accession>
<proteinExistence type="predicted"/>
<evidence type="ECO:0000313" key="2">
    <source>
        <dbReference type="EnsemblMetazoa" id="PHUM370680-PA"/>
    </source>
</evidence>
<dbReference type="EnsemblMetazoa" id="PHUM370680-RA">
    <property type="protein sequence ID" value="PHUM370680-PA"/>
    <property type="gene ID" value="PHUM370680"/>
</dbReference>
<reference evidence="2" key="3">
    <citation type="submission" date="2020-05" db="UniProtKB">
        <authorList>
            <consortium name="EnsemblMetazoa"/>
        </authorList>
    </citation>
    <scope>IDENTIFICATION</scope>
    <source>
        <strain evidence="2">USDA</strain>
    </source>
</reference>
<evidence type="ECO:0000313" key="3">
    <source>
        <dbReference type="Proteomes" id="UP000009046"/>
    </source>
</evidence>
<organism>
    <name type="scientific">Pediculus humanus subsp. corporis</name>
    <name type="common">Body louse</name>
    <dbReference type="NCBI Taxonomy" id="121224"/>
    <lineage>
        <taxon>Eukaryota</taxon>
        <taxon>Metazoa</taxon>
        <taxon>Ecdysozoa</taxon>
        <taxon>Arthropoda</taxon>
        <taxon>Hexapoda</taxon>
        <taxon>Insecta</taxon>
        <taxon>Pterygota</taxon>
        <taxon>Neoptera</taxon>
        <taxon>Paraneoptera</taxon>
        <taxon>Psocodea</taxon>
        <taxon>Troctomorpha</taxon>
        <taxon>Phthiraptera</taxon>
        <taxon>Anoplura</taxon>
        <taxon>Pediculidae</taxon>
        <taxon>Pediculus</taxon>
    </lineage>
</organism>
<dbReference type="GeneID" id="8233600"/>
<name>E0VQ26_PEDHC</name>
<keyword evidence="3" id="KW-1185">Reference proteome</keyword>
<reference evidence="1" key="1">
    <citation type="submission" date="2007-04" db="EMBL/GenBank/DDBJ databases">
        <title>Annotation of Pediculus humanus corporis strain USDA.</title>
        <authorList>
            <person name="Kirkness E."/>
            <person name="Hannick L."/>
            <person name="Hass B."/>
            <person name="Bruggner R."/>
            <person name="Lawson D."/>
            <person name="Bidwell S."/>
            <person name="Joardar V."/>
            <person name="Caler E."/>
            <person name="Walenz B."/>
            <person name="Inman J."/>
            <person name="Schobel S."/>
            <person name="Galinsky K."/>
            <person name="Amedeo P."/>
            <person name="Strausberg R."/>
        </authorList>
    </citation>
    <scope>NUCLEOTIDE SEQUENCE</scope>
    <source>
        <strain evidence="1">USDA</strain>
    </source>
</reference>
<dbReference type="SUPFAM" id="SSF56808">
    <property type="entry name" value="Ribosomal protein L1"/>
    <property type="match status" value="1"/>
</dbReference>
<sequence>MKDFTKEVDNSVEAFCKLEELNSKKKLFSEKKSIHLKITLFKIPIINGIRKKYLKLRHSRFGDNPETCLFVPNRRSELNYKITTDEEIDLTVDYYKEFLEKHNVEGIKTVSISFPAWDAPADPKFNENIQRALLSTTLHLRPFADNYSVPVGTVSHSKSQIKENLLEILKQIQSDDVIPGGFKNVRALYIHSSNQKSIPLYICEDIPKNLGTIRLKNTKKRAKKVTGVLSTLGKKVTVKNDGTVIISKNKDESLNSDNNENEDGMELVEENDEDDDEYIADVENGNKIGEYESESEDDLELEEKEKRLMILSIFDFG</sequence>
<dbReference type="Pfam" id="PF00687">
    <property type="entry name" value="Ribosomal_L1"/>
    <property type="match status" value="1"/>
</dbReference>
<dbReference type="InterPro" id="IPR023674">
    <property type="entry name" value="Ribosomal_uL1-like"/>
</dbReference>
<dbReference type="EMBL" id="DS235389">
    <property type="protein sequence ID" value="EEB15482.1"/>
    <property type="molecule type" value="Genomic_DNA"/>
</dbReference>
<dbReference type="EMBL" id="AAZO01004315">
    <property type="status" value="NOT_ANNOTATED_CDS"/>
    <property type="molecule type" value="Genomic_DNA"/>
</dbReference>
<dbReference type="Proteomes" id="UP000009046">
    <property type="component" value="Unassembled WGS sequence"/>
</dbReference>
<gene>
    <name evidence="2" type="primary">8233600</name>
    <name evidence="1" type="ORF">Phum_PHUM370680</name>
</gene>
<dbReference type="eggNOG" id="KOG1685">
    <property type="taxonomic scope" value="Eukaryota"/>
</dbReference>
<dbReference type="HOGENOM" id="CLU_878001_0_0_1"/>
<dbReference type="InParanoid" id="E0VQ26"/>
<dbReference type="VEuPathDB" id="VectorBase:PHUM370680"/>
<dbReference type="STRING" id="121224.E0VQ26"/>